<dbReference type="Pfam" id="PF05426">
    <property type="entry name" value="Alginate_lyase"/>
    <property type="match status" value="1"/>
</dbReference>
<accession>A0A5B8A4L7</accession>
<sequence>MVWLLHSQPHHLMTKPTTNLRASRLLRRVLWLALWARTFTVAKLRPRRISGTMLSAFFCLGGLTLLHTSALAQQGALNDDFSTGSNSGWITPVTGSSSQVTNGQLVVNMAVQDASRGYYRGDFQKSGGVTFHAGTHPIVAVKFNKPPRANFFFDTNLGSYNGTNNNATKIETATGNVYYWDLSTGKLGSTTLSRTQPTTVSLFQFKLAEIVLTQAEIAAKDFSFEVSWVKTFSSVDELRAYATPVGTPHPVFEYTGQFVHPGLLHNAADLARIKSLVDTKFGRAYKSYQLLAASSKASSSYAKAGPFKLLTRDATLTIATPTGTASGGAVKNGVESDFMAAYYNALMWNITGNEAHAQKAVEIIDAYADFTVGIAGTDAELNGLYGFMLANAAELMRSTYPAWGADRVQKCQAMLKNVFYPTLQNFKPCAHGNWDIICMKALMAIAIFSEDTPMFNKVVNYFYYGEGNGSIDRYVLTPAGQLQESNRDQPHTMLAIGSLAEIAEIALKQGTDLYSASNNAIMRGYEYTAKYNLGYDVPYQTSYDYCEKNYTDYTPEAISAVERGVFRAVFEIAYNHYVFRKNQKMPYTLEVLGRTGPEGAPFGADNPGYGSLFFYLNPKEDYEYTGGAVDPAVGLLNDNFTTGTDGWQAATAGSTATAADGQLKITIVTPVGGKGRGDMKKPNTTLYPNNYPILAIKMKKPAAVNLTLDTNLGAYGNGANKWTGKVGEDIYYYDMTKVGFGAGPMFITTPTSLGTFQFKVADITSGESSYTVDWVKTVKSVNDLLAYDPNTGLINDNFTAGTDGWAPATSGSTAIAENGQLKVSLATLAGGKGRGDIKRTAGATLYPANYPILAIKLKNPAVVNLTLDTNLGSFGNGGNRYTGKVGEHIYYFDLSKTGFGPDGTLLSAPTALALFQLKVADITSGEAGYLVDWVKTVKTVEELQGFVAPDYQDVVFPVLAEKKVGDADFTPATSSAGLAITYRSSNPEVATVVDGRVHLVGAGSAEITASQPGNNAYYPAEAITRTLTVAKGNQEITFAPVGNQVYGSGPIEVPVVATSSSGLPVTVTVSSGPAQLSGSLLTVTGIGTIILQASQAGSANYLAAANVEQSFEVQDLTKPTVQTKNITLQLNEFGSAVLAPAQVNEGSSDNYTAAANLKLVLDQTTFGCDQVGPNKVTLTVTDESGNSASGTAVVTVLGEKPSPSIVATPSSVYVNGVPTLYIGYGPQSATLTASGGSSYAWSPATGLSDATSAAPVFTPTAAGTYIFTVTATSSTGCKATTTLTLTVEDVRCGAGSDKVQVCHKGQVICVAAGALNAHLGHGDQLGSCAPTASRNPGQELKAPALATTAPIFEAYPNPFAESTTVHFRATQTTQAKLQVYNALGQLVATLYEGQAQADQDYHVSLSGQALANGLYTCRLSLGGKLYTQRLALTK</sequence>
<proteinExistence type="predicted"/>
<dbReference type="SUPFAM" id="SSF49299">
    <property type="entry name" value="PKD domain"/>
    <property type="match status" value="1"/>
</dbReference>
<evidence type="ECO:0000256" key="1">
    <source>
        <dbReference type="ARBA" id="ARBA00022729"/>
    </source>
</evidence>
<keyword evidence="1" id="KW-0732">Signal</keyword>
<dbReference type="InterPro" id="IPR026444">
    <property type="entry name" value="Secre_tail"/>
</dbReference>
<dbReference type="PROSITE" id="PS50093">
    <property type="entry name" value="PKD"/>
    <property type="match status" value="1"/>
</dbReference>
<dbReference type="InterPro" id="IPR000601">
    <property type="entry name" value="PKD_dom"/>
</dbReference>
<name>A0A5B8A4L7_9BACT</name>
<dbReference type="InterPro" id="IPR008397">
    <property type="entry name" value="Alginate_lyase_dom"/>
</dbReference>
<dbReference type="SUPFAM" id="SSF48230">
    <property type="entry name" value="Chondroitin AC/alginate lyase"/>
    <property type="match status" value="1"/>
</dbReference>
<feature type="domain" description="PKD" evidence="3">
    <location>
        <begin position="1238"/>
        <end position="1288"/>
    </location>
</feature>
<dbReference type="Pfam" id="PF16351">
    <property type="entry name" value="DUF4979"/>
    <property type="match status" value="3"/>
</dbReference>
<keyword evidence="2" id="KW-0456">Lyase</keyword>
<dbReference type="InterPro" id="IPR032502">
    <property type="entry name" value="DUF4979"/>
</dbReference>
<dbReference type="GO" id="GO:0042597">
    <property type="term" value="C:periplasmic space"/>
    <property type="evidence" value="ECO:0007669"/>
    <property type="project" value="InterPro"/>
</dbReference>
<dbReference type="SUPFAM" id="SSF49373">
    <property type="entry name" value="Invasin/intimin cell-adhesion fragments"/>
    <property type="match status" value="1"/>
</dbReference>
<dbReference type="Gene3D" id="2.60.40.1080">
    <property type="match status" value="1"/>
</dbReference>
<dbReference type="InterPro" id="IPR013783">
    <property type="entry name" value="Ig-like_fold"/>
</dbReference>
<gene>
    <name evidence="4" type="ORF">FHG12_16825</name>
</gene>
<protein>
    <submittedName>
        <fullName evidence="4">DUF4979 domain-containing protein</fullName>
    </submittedName>
</protein>
<dbReference type="InterPro" id="IPR008964">
    <property type="entry name" value="Invasin/intimin_cell_adhesion"/>
</dbReference>
<evidence type="ECO:0000259" key="3">
    <source>
        <dbReference type="PROSITE" id="PS50093"/>
    </source>
</evidence>
<reference evidence="4 5" key="1">
    <citation type="submission" date="2019-06" db="EMBL/GenBank/DDBJ databases">
        <authorList>
            <person name="Srinivasan S."/>
        </authorList>
    </citation>
    <scope>NUCLEOTIDE SEQUENCE [LARGE SCALE GENOMIC DNA]</scope>
    <source>
        <strain evidence="4 5">17J68-5</strain>
    </source>
</reference>
<dbReference type="Gene3D" id="1.50.10.100">
    <property type="entry name" value="Chondroitin AC/alginate lyase"/>
    <property type="match status" value="1"/>
</dbReference>
<evidence type="ECO:0000313" key="5">
    <source>
        <dbReference type="Proteomes" id="UP000305398"/>
    </source>
</evidence>
<dbReference type="KEGG" id="hyj:FHG12_16825"/>
<dbReference type="OrthoDB" id="602637at2"/>
<evidence type="ECO:0000256" key="2">
    <source>
        <dbReference type="ARBA" id="ARBA00023239"/>
    </source>
</evidence>
<dbReference type="InterPro" id="IPR035986">
    <property type="entry name" value="PKD_dom_sf"/>
</dbReference>
<dbReference type="Gene3D" id="2.60.40.10">
    <property type="entry name" value="Immunoglobulins"/>
    <property type="match status" value="1"/>
</dbReference>
<dbReference type="GO" id="GO:0016829">
    <property type="term" value="F:lyase activity"/>
    <property type="evidence" value="ECO:0007669"/>
    <property type="project" value="UniProtKB-KW"/>
</dbReference>
<dbReference type="EMBL" id="CP040896">
    <property type="protein sequence ID" value="QDA61656.1"/>
    <property type="molecule type" value="Genomic_DNA"/>
</dbReference>
<keyword evidence="5" id="KW-1185">Reference proteome</keyword>
<dbReference type="Pfam" id="PF18962">
    <property type="entry name" value="Por_Secre_tail"/>
    <property type="match status" value="1"/>
</dbReference>
<evidence type="ECO:0000313" key="4">
    <source>
        <dbReference type="EMBL" id="QDA61656.1"/>
    </source>
</evidence>
<dbReference type="CDD" id="cd00146">
    <property type="entry name" value="PKD"/>
    <property type="match status" value="1"/>
</dbReference>
<dbReference type="InterPro" id="IPR008929">
    <property type="entry name" value="Chondroitin_lyas"/>
</dbReference>
<dbReference type="NCBIfam" id="TIGR04183">
    <property type="entry name" value="Por_Secre_tail"/>
    <property type="match status" value="1"/>
</dbReference>
<organism evidence="4 5">
    <name type="scientific">Hymenobacter jejuensis</name>
    <dbReference type="NCBI Taxonomy" id="2502781"/>
    <lineage>
        <taxon>Bacteria</taxon>
        <taxon>Pseudomonadati</taxon>
        <taxon>Bacteroidota</taxon>
        <taxon>Cytophagia</taxon>
        <taxon>Cytophagales</taxon>
        <taxon>Hymenobacteraceae</taxon>
        <taxon>Hymenobacter</taxon>
    </lineage>
</organism>
<dbReference type="Proteomes" id="UP000305398">
    <property type="component" value="Chromosome"/>
</dbReference>